<feature type="signal peptide" evidence="4">
    <location>
        <begin position="1"/>
        <end position="20"/>
    </location>
</feature>
<dbReference type="Gene3D" id="2.40.70.10">
    <property type="entry name" value="Acid Proteases"/>
    <property type="match status" value="2"/>
</dbReference>
<keyword evidence="4" id="KW-0732">Signal</keyword>
<dbReference type="GO" id="GO:0004190">
    <property type="term" value="F:aspartic-type endopeptidase activity"/>
    <property type="evidence" value="ECO:0007669"/>
    <property type="project" value="InterPro"/>
</dbReference>
<evidence type="ECO:0000256" key="1">
    <source>
        <dbReference type="ARBA" id="ARBA00007447"/>
    </source>
</evidence>
<comment type="similarity">
    <text evidence="1">Belongs to the peptidase A1 family.</text>
</comment>
<dbReference type="HOGENOM" id="CLU_567419_0_0_1"/>
<accession>M2U1J5</accession>
<evidence type="ECO:0000313" key="6">
    <source>
        <dbReference type="EMBL" id="EMD92429.1"/>
    </source>
</evidence>
<evidence type="ECO:0000313" key="7">
    <source>
        <dbReference type="Proteomes" id="UP000016936"/>
    </source>
</evidence>
<dbReference type="PANTHER" id="PTHR47966:SF51">
    <property type="entry name" value="BETA-SITE APP-CLEAVING ENZYME, ISOFORM A-RELATED"/>
    <property type="match status" value="1"/>
</dbReference>
<reference evidence="7" key="2">
    <citation type="journal article" date="2013" name="PLoS Genet.">
        <title>Comparative genome structure, secondary metabolite, and effector coding capacity across Cochliobolus pathogens.</title>
        <authorList>
            <person name="Condon B.J."/>
            <person name="Leng Y."/>
            <person name="Wu D."/>
            <person name="Bushley K.E."/>
            <person name="Ohm R.A."/>
            <person name="Otillar R."/>
            <person name="Martin J."/>
            <person name="Schackwitz W."/>
            <person name="Grimwood J."/>
            <person name="MohdZainudin N."/>
            <person name="Xue C."/>
            <person name="Wang R."/>
            <person name="Manning V.A."/>
            <person name="Dhillon B."/>
            <person name="Tu Z.J."/>
            <person name="Steffenson B.J."/>
            <person name="Salamov A."/>
            <person name="Sun H."/>
            <person name="Lowry S."/>
            <person name="LaButti K."/>
            <person name="Han J."/>
            <person name="Copeland A."/>
            <person name="Lindquist E."/>
            <person name="Barry K."/>
            <person name="Schmutz J."/>
            <person name="Baker S.E."/>
            <person name="Ciuffetti L.M."/>
            <person name="Grigoriev I.V."/>
            <person name="Zhong S."/>
            <person name="Turgeon B.G."/>
        </authorList>
    </citation>
    <scope>NUCLEOTIDE SEQUENCE [LARGE SCALE GENOMIC DNA]</scope>
    <source>
        <strain evidence="7">C5 / ATCC 48332 / race O</strain>
    </source>
</reference>
<dbReference type="Pfam" id="PF00026">
    <property type="entry name" value="Asp"/>
    <property type="match status" value="1"/>
</dbReference>
<dbReference type="InterPro" id="IPR021109">
    <property type="entry name" value="Peptidase_aspartic_dom_sf"/>
</dbReference>
<dbReference type="EMBL" id="KB445575">
    <property type="protein sequence ID" value="EMD92429.1"/>
    <property type="molecule type" value="Genomic_DNA"/>
</dbReference>
<dbReference type="GO" id="GO:0006508">
    <property type="term" value="P:proteolysis"/>
    <property type="evidence" value="ECO:0007669"/>
    <property type="project" value="InterPro"/>
</dbReference>
<sequence>MASFLLYLSATVLLAQSTVASNCTKKPIYVDIHKRAVHDSPVFQYGSFIGLGTPAQNNSLWPSLQQNHTSFAASNYCKDNTTLKNCETSTGGFFNFRDSTTFEEEENFQTLDKAQDKFSGFFGQETLRLYTHYFETDGATQTLVPNSTIEVAESGSISPGRVGVGASSTLLRDLVAQGVTAGSTYSLYIGHGFDRAGGVVNGSNVFGGYDSGRFTGEPHKYAMNIANINPMSVRIKDVIITGTADNSNTSLFDNTVFTDMKSRPGDFEAQITTEQFPFSLPYQITQNFIKHLGAEKDNRWDDNSLRLKNSFNGTLTIVLEDGFTVTLPPEVLMNASNITPIQDRDEDANTPFYLGTAFLGQVYLMADYESNYFYLAEAIQKNNVVMPVTFCPKSVPVAYQPPDQSEWQRQGLVGAVIGGVIGGLGILAASYCLWATWMRKKDERKLKRELQRNSQRKLEQMEIEEAAPKFDPPPKSVNAAKAIFWRKNMPRTTF</sequence>
<dbReference type="InterPro" id="IPR033121">
    <property type="entry name" value="PEPTIDASE_A1"/>
</dbReference>
<dbReference type="PANTHER" id="PTHR47966">
    <property type="entry name" value="BETA-SITE APP-CLEAVING ENZYME, ISOFORM A-RELATED"/>
    <property type="match status" value="1"/>
</dbReference>
<keyword evidence="3" id="KW-1133">Transmembrane helix</keyword>
<dbReference type="OMA" id="IHKRAVH"/>
<dbReference type="Proteomes" id="UP000016936">
    <property type="component" value="Unassembled WGS sequence"/>
</dbReference>
<evidence type="ECO:0000256" key="3">
    <source>
        <dbReference type="SAM" id="Phobius"/>
    </source>
</evidence>
<dbReference type="OrthoDB" id="5361565at2759"/>
<evidence type="ECO:0000259" key="5">
    <source>
        <dbReference type="PROSITE" id="PS51767"/>
    </source>
</evidence>
<protein>
    <recommendedName>
        <fullName evidence="5">Peptidase A1 domain-containing protein</fullName>
    </recommendedName>
</protein>
<feature type="transmembrane region" description="Helical" evidence="3">
    <location>
        <begin position="412"/>
        <end position="437"/>
    </location>
</feature>
<dbReference type="AlphaFoldDB" id="M2U1J5"/>
<gene>
    <name evidence="6" type="ORF">COCHEDRAFT_1193914</name>
</gene>
<feature type="domain" description="Peptidase A1" evidence="5">
    <location>
        <begin position="45"/>
        <end position="376"/>
    </location>
</feature>
<dbReference type="eggNOG" id="ENOG502SK68">
    <property type="taxonomic scope" value="Eukaryota"/>
</dbReference>
<keyword evidence="3" id="KW-0472">Membrane</keyword>
<dbReference type="SUPFAM" id="SSF50630">
    <property type="entry name" value="Acid proteases"/>
    <property type="match status" value="1"/>
</dbReference>
<keyword evidence="3" id="KW-0812">Transmembrane</keyword>
<proteinExistence type="inferred from homology"/>
<reference evidence="6 7" key="1">
    <citation type="journal article" date="2012" name="PLoS Pathog.">
        <title>Diverse lifestyles and strategies of plant pathogenesis encoded in the genomes of eighteen Dothideomycetes fungi.</title>
        <authorList>
            <person name="Ohm R.A."/>
            <person name="Feau N."/>
            <person name="Henrissat B."/>
            <person name="Schoch C.L."/>
            <person name="Horwitz B.A."/>
            <person name="Barry K.W."/>
            <person name="Condon B.J."/>
            <person name="Copeland A.C."/>
            <person name="Dhillon B."/>
            <person name="Glaser F."/>
            <person name="Hesse C.N."/>
            <person name="Kosti I."/>
            <person name="LaButti K."/>
            <person name="Lindquist E.A."/>
            <person name="Lucas S."/>
            <person name="Salamov A.A."/>
            <person name="Bradshaw R.E."/>
            <person name="Ciuffetti L."/>
            <person name="Hamelin R.C."/>
            <person name="Kema G.H.J."/>
            <person name="Lawrence C."/>
            <person name="Scott J.A."/>
            <person name="Spatafora J.W."/>
            <person name="Turgeon B.G."/>
            <person name="de Wit P.J.G.M."/>
            <person name="Zhong S."/>
            <person name="Goodwin S.B."/>
            <person name="Grigoriev I.V."/>
        </authorList>
    </citation>
    <scope>NUCLEOTIDE SEQUENCE [LARGE SCALE GENOMIC DNA]</scope>
    <source>
        <strain evidence="7">C5 / ATCC 48332 / race O</strain>
    </source>
</reference>
<feature type="chain" id="PRO_5004026897" description="Peptidase A1 domain-containing protein" evidence="4">
    <location>
        <begin position="21"/>
        <end position="494"/>
    </location>
</feature>
<evidence type="ECO:0000256" key="2">
    <source>
        <dbReference type="SAM" id="Coils"/>
    </source>
</evidence>
<feature type="coiled-coil region" evidence="2">
    <location>
        <begin position="440"/>
        <end position="467"/>
    </location>
</feature>
<organism evidence="6 7">
    <name type="scientific">Cochliobolus heterostrophus (strain C5 / ATCC 48332 / race O)</name>
    <name type="common">Southern corn leaf blight fungus</name>
    <name type="synonym">Bipolaris maydis</name>
    <dbReference type="NCBI Taxonomy" id="701091"/>
    <lineage>
        <taxon>Eukaryota</taxon>
        <taxon>Fungi</taxon>
        <taxon>Dikarya</taxon>
        <taxon>Ascomycota</taxon>
        <taxon>Pezizomycotina</taxon>
        <taxon>Dothideomycetes</taxon>
        <taxon>Pleosporomycetidae</taxon>
        <taxon>Pleosporales</taxon>
        <taxon>Pleosporineae</taxon>
        <taxon>Pleosporaceae</taxon>
        <taxon>Bipolaris</taxon>
    </lineage>
</organism>
<evidence type="ECO:0000256" key="4">
    <source>
        <dbReference type="SAM" id="SignalP"/>
    </source>
</evidence>
<keyword evidence="7" id="KW-1185">Reference proteome</keyword>
<dbReference type="PROSITE" id="PS51767">
    <property type="entry name" value="PEPTIDASE_A1"/>
    <property type="match status" value="1"/>
</dbReference>
<name>M2U1J5_COCH5</name>
<keyword evidence="2" id="KW-0175">Coiled coil</keyword>
<dbReference type="InterPro" id="IPR001461">
    <property type="entry name" value="Aspartic_peptidase_A1"/>
</dbReference>